<comment type="caution">
    <text evidence="5">The sequence shown here is derived from an EMBL/GenBank/DDBJ whole genome shotgun (WGS) entry which is preliminary data.</text>
</comment>
<dbReference type="GO" id="GO:0006355">
    <property type="term" value="P:regulation of DNA-templated transcription"/>
    <property type="evidence" value="ECO:0007669"/>
    <property type="project" value="InterPro"/>
</dbReference>
<keyword evidence="6" id="KW-1185">Reference proteome</keyword>
<sequence>MDVDRSDLLAGVLDDLAEGRTGQARDRLDAAWTAAADPVVAALASVVGFWTGDFAAASSWADHGLAGTGSTHPDDPGARALACAAAALAAAGDVDADGRPPWAEGTDLLARAGDDGRWWSMVRYLLAESALVSARLADARGVLAGAPASAAAWAGHRFAAMMRACDVRVAAFAGEITEAGALLGPMRESVVPGSRLVVVVEAVAGLVLGNADDADGVRRSIETSESAAVQADRDFIDRGVLLLLAFGAVAVGDVDDAARLVFRAGDDGDLGASTIIDRALGFEMLLVAALDVDDAAVAETWLAALAGLEGSAIAAPTVRRARARHLLAVGDVSSAIAELEVSIATCRREGRLVEAAEGEIVLARSRIAGADIAAANRDLRSLVSASDASGHHAVRRSATSALQATRRRLPPVAGGGWDVLSAREQQVARCVLDGLDIGEIAAALFLSPTTVRSHVSRVLCAFGVPTRIGLLAVAGPARPSPGAGAVAAELRMLSPRQAQVAALVAAGRSNQQIAEALGISVKGVEKHVGDILVRWSARSRFDVARTWWAVEGARTT</sequence>
<keyword evidence="3" id="KW-0804">Transcription</keyword>
<dbReference type="OrthoDB" id="3740988at2"/>
<dbReference type="InterPro" id="IPR000792">
    <property type="entry name" value="Tscrpt_reg_LuxR_C"/>
</dbReference>
<keyword evidence="1" id="KW-0805">Transcription regulation</keyword>
<name>A0A4S8N2U8_9ACTN</name>
<evidence type="ECO:0000256" key="3">
    <source>
        <dbReference type="ARBA" id="ARBA00023163"/>
    </source>
</evidence>
<organism evidence="5 6">
    <name type="scientific">Nocardioides caeni</name>
    <dbReference type="NCBI Taxonomy" id="574700"/>
    <lineage>
        <taxon>Bacteria</taxon>
        <taxon>Bacillati</taxon>
        <taxon>Actinomycetota</taxon>
        <taxon>Actinomycetes</taxon>
        <taxon>Propionibacteriales</taxon>
        <taxon>Nocardioidaceae</taxon>
        <taxon>Nocardioides</taxon>
    </lineage>
</organism>
<dbReference type="GO" id="GO:0003677">
    <property type="term" value="F:DNA binding"/>
    <property type="evidence" value="ECO:0007669"/>
    <property type="project" value="UniProtKB-KW"/>
</dbReference>
<evidence type="ECO:0000313" key="6">
    <source>
        <dbReference type="Proteomes" id="UP000307087"/>
    </source>
</evidence>
<dbReference type="EMBL" id="STGW01000017">
    <property type="protein sequence ID" value="THV09074.1"/>
    <property type="molecule type" value="Genomic_DNA"/>
</dbReference>
<evidence type="ECO:0000256" key="2">
    <source>
        <dbReference type="ARBA" id="ARBA00023125"/>
    </source>
</evidence>
<dbReference type="PANTHER" id="PTHR44688">
    <property type="entry name" value="DNA-BINDING TRANSCRIPTIONAL ACTIVATOR DEVR_DOSR"/>
    <property type="match status" value="1"/>
</dbReference>
<reference evidence="5 6" key="1">
    <citation type="journal article" date="2009" name="Int. J. Syst. Evol. Microbiol.">
        <title>Nocardioides caeni sp. nov., isolated from wastewater.</title>
        <authorList>
            <person name="Yoon J.H."/>
            <person name="Kang S.J."/>
            <person name="Park S."/>
            <person name="Kim W."/>
            <person name="Oh T.K."/>
        </authorList>
    </citation>
    <scope>NUCLEOTIDE SEQUENCE [LARGE SCALE GENOMIC DNA]</scope>
    <source>
        <strain evidence="5 6">DSM 23134</strain>
    </source>
</reference>
<dbReference type="PRINTS" id="PR00038">
    <property type="entry name" value="HTHLUXR"/>
</dbReference>
<protein>
    <recommendedName>
        <fullName evidence="4">HTH luxR-type domain-containing protein</fullName>
    </recommendedName>
</protein>
<dbReference type="Proteomes" id="UP000307087">
    <property type="component" value="Unassembled WGS sequence"/>
</dbReference>
<dbReference type="Pfam" id="PF00196">
    <property type="entry name" value="GerE"/>
    <property type="match status" value="2"/>
</dbReference>
<dbReference type="Gene3D" id="1.10.10.10">
    <property type="entry name" value="Winged helix-like DNA-binding domain superfamily/Winged helix DNA-binding domain"/>
    <property type="match status" value="2"/>
</dbReference>
<dbReference type="AlphaFoldDB" id="A0A4S8N2U8"/>
<feature type="domain" description="HTH luxR-type" evidence="4">
    <location>
        <begin position="413"/>
        <end position="478"/>
    </location>
</feature>
<evidence type="ECO:0000259" key="4">
    <source>
        <dbReference type="PROSITE" id="PS50043"/>
    </source>
</evidence>
<dbReference type="SUPFAM" id="SSF46894">
    <property type="entry name" value="C-terminal effector domain of the bipartite response regulators"/>
    <property type="match status" value="2"/>
</dbReference>
<evidence type="ECO:0000313" key="5">
    <source>
        <dbReference type="EMBL" id="THV09074.1"/>
    </source>
</evidence>
<feature type="domain" description="HTH luxR-type" evidence="4">
    <location>
        <begin position="486"/>
        <end position="551"/>
    </location>
</feature>
<dbReference type="InterPro" id="IPR036388">
    <property type="entry name" value="WH-like_DNA-bd_sf"/>
</dbReference>
<proteinExistence type="predicted"/>
<evidence type="ECO:0000256" key="1">
    <source>
        <dbReference type="ARBA" id="ARBA00023015"/>
    </source>
</evidence>
<accession>A0A4S8N2U8</accession>
<keyword evidence="2" id="KW-0238">DNA-binding</keyword>
<dbReference type="SMART" id="SM00421">
    <property type="entry name" value="HTH_LUXR"/>
    <property type="match status" value="2"/>
</dbReference>
<dbReference type="RefSeq" id="WP_136564167.1">
    <property type="nucleotide sequence ID" value="NZ_BAABLS010000006.1"/>
</dbReference>
<dbReference type="InterPro" id="IPR016032">
    <property type="entry name" value="Sig_transdc_resp-reg_C-effctor"/>
</dbReference>
<dbReference type="PROSITE" id="PS50043">
    <property type="entry name" value="HTH_LUXR_2"/>
    <property type="match status" value="2"/>
</dbReference>
<dbReference type="PANTHER" id="PTHR44688:SF16">
    <property type="entry name" value="DNA-BINDING TRANSCRIPTIONAL ACTIVATOR DEVR_DOSR"/>
    <property type="match status" value="1"/>
</dbReference>
<gene>
    <name evidence="5" type="ORF">E9934_17340</name>
</gene>
<dbReference type="CDD" id="cd06170">
    <property type="entry name" value="LuxR_C_like"/>
    <property type="match status" value="1"/>
</dbReference>